<dbReference type="RefSeq" id="WP_364385143.1">
    <property type="nucleotide sequence ID" value="NZ_JBHMCF010000007.1"/>
</dbReference>
<name>A0ABV5NG08_9ACTN</name>
<gene>
    <name evidence="2" type="ORF">ACFFR3_06815</name>
</gene>
<proteinExistence type="predicted"/>
<comment type="caution">
    <text evidence="2">The sequence shown here is derived from an EMBL/GenBank/DDBJ whole genome shotgun (WGS) entry which is preliminary data.</text>
</comment>
<accession>A0ABV5NG08</accession>
<reference evidence="2 3" key="1">
    <citation type="submission" date="2024-09" db="EMBL/GenBank/DDBJ databases">
        <authorList>
            <person name="Sun Q."/>
            <person name="Mori K."/>
        </authorList>
    </citation>
    <scope>NUCLEOTIDE SEQUENCE [LARGE SCALE GENOMIC DNA]</scope>
    <source>
        <strain evidence="2 3">JCM 3324</strain>
    </source>
</reference>
<dbReference type="EMBL" id="JBHMCF010000007">
    <property type="protein sequence ID" value="MFB9469210.1"/>
    <property type="molecule type" value="Genomic_DNA"/>
</dbReference>
<protein>
    <submittedName>
        <fullName evidence="2">Uncharacterized protein</fullName>
    </submittedName>
</protein>
<evidence type="ECO:0000313" key="3">
    <source>
        <dbReference type="Proteomes" id="UP001589568"/>
    </source>
</evidence>
<evidence type="ECO:0000313" key="2">
    <source>
        <dbReference type="EMBL" id="MFB9469210.1"/>
    </source>
</evidence>
<feature type="region of interest" description="Disordered" evidence="1">
    <location>
        <begin position="1"/>
        <end position="41"/>
    </location>
</feature>
<organism evidence="2 3">
    <name type="scientific">Nonomuraea salmonea</name>
    <dbReference type="NCBI Taxonomy" id="46181"/>
    <lineage>
        <taxon>Bacteria</taxon>
        <taxon>Bacillati</taxon>
        <taxon>Actinomycetota</taxon>
        <taxon>Actinomycetes</taxon>
        <taxon>Streptosporangiales</taxon>
        <taxon>Streptosporangiaceae</taxon>
        <taxon>Nonomuraea</taxon>
    </lineage>
</organism>
<keyword evidence="3" id="KW-1185">Reference proteome</keyword>
<evidence type="ECO:0000256" key="1">
    <source>
        <dbReference type="SAM" id="MobiDB-lite"/>
    </source>
</evidence>
<sequence>MAQEDRRAADQAPAAGAGQIDGGGAGQAAVAGEAADEPPDLVDVGREKVGAAIPEAGVVMRPPVVKRLPAS</sequence>
<dbReference type="Proteomes" id="UP001589568">
    <property type="component" value="Unassembled WGS sequence"/>
</dbReference>